<evidence type="ECO:0000259" key="2">
    <source>
        <dbReference type="Pfam" id="PF01370"/>
    </source>
</evidence>
<dbReference type="Proteomes" id="UP000176005">
    <property type="component" value="Unassembled WGS sequence"/>
</dbReference>
<evidence type="ECO:0000313" key="4">
    <source>
        <dbReference type="Proteomes" id="UP000176005"/>
    </source>
</evidence>
<dbReference type="PATRIC" id="fig|518642.10.peg.385"/>
<protein>
    <recommendedName>
        <fullName evidence="2">NAD-dependent epimerase/dehydratase domain-containing protein</fullName>
    </recommendedName>
</protein>
<keyword evidence="4" id="KW-1185">Reference proteome</keyword>
<dbReference type="AlphaFoldDB" id="A0A1E7K7V3"/>
<sequence length="330" mass="35179">MTLPVVLTGASGFIGSAVLRRLADHEGTEVRALVRRQLPLPARVEQVRADLASPQTLRGVCDGARVLVHAASYVGSDEELCTRVNDRGTAHLLREARRAGVERVVQLSTTAVYGRGPHHGAAVGELQPDPGSPASRSRLAGEEHALRAEAAGDGALRDGAVVLRAGLVTGDGDRWVVPALAELARRVPGYWRGGEALLSLIDVDDLARVTVRAALQPYEDAGGGSSHAVRGVHHAVHPVPVRNRDLMDALAGLGLLPPVHGELTWRECAGLLERHPGRVSERQLRLLAFDHHYATTLWEACESAPGRGPLAALADAAPWYRRHLAQTADG</sequence>
<name>A0A1E7K7V3_9ACTN</name>
<feature type="region of interest" description="Disordered" evidence="1">
    <location>
        <begin position="117"/>
        <end position="140"/>
    </location>
</feature>
<dbReference type="GO" id="GO:0004029">
    <property type="term" value="F:aldehyde dehydrogenase (NAD+) activity"/>
    <property type="evidence" value="ECO:0007669"/>
    <property type="project" value="TreeGrafter"/>
</dbReference>
<dbReference type="InterPro" id="IPR001509">
    <property type="entry name" value="Epimerase_deHydtase"/>
</dbReference>
<reference evidence="3 4" key="1">
    <citation type="journal article" date="2016" name="Front. Microbiol.">
        <title>Comparative Genomics Analysis of Streptomyces Species Reveals Their Adaptation to the Marine Environment and Their Diversity at the Genomic Level.</title>
        <authorList>
            <person name="Tian X."/>
            <person name="Zhang Z."/>
            <person name="Yang T."/>
            <person name="Chen M."/>
            <person name="Li J."/>
            <person name="Chen F."/>
            <person name="Yang J."/>
            <person name="Li W."/>
            <person name="Zhang B."/>
            <person name="Zhang Z."/>
            <person name="Wu J."/>
            <person name="Zhang C."/>
            <person name="Long L."/>
            <person name="Xiao J."/>
        </authorList>
    </citation>
    <scope>NUCLEOTIDE SEQUENCE [LARGE SCALE GENOMIC DNA]</scope>
    <source>
        <strain evidence="3 4">SCSIO 10429</strain>
    </source>
</reference>
<dbReference type="InterPro" id="IPR051783">
    <property type="entry name" value="NAD(P)-dependent_oxidoreduct"/>
</dbReference>
<evidence type="ECO:0000313" key="3">
    <source>
        <dbReference type="EMBL" id="OEV00009.1"/>
    </source>
</evidence>
<dbReference type="SUPFAM" id="SSF51735">
    <property type="entry name" value="NAD(P)-binding Rossmann-fold domains"/>
    <property type="match status" value="1"/>
</dbReference>
<comment type="caution">
    <text evidence="3">The sequence shown here is derived from an EMBL/GenBank/DDBJ whole genome shotgun (WGS) entry which is preliminary data.</text>
</comment>
<accession>A0A1E7K7V3</accession>
<dbReference type="EMBL" id="LJGW01000727">
    <property type="protein sequence ID" value="OEV00009.1"/>
    <property type="molecule type" value="Genomic_DNA"/>
</dbReference>
<feature type="domain" description="NAD-dependent epimerase/dehydratase" evidence="2">
    <location>
        <begin position="5"/>
        <end position="219"/>
    </location>
</feature>
<dbReference type="Gene3D" id="3.40.50.720">
    <property type="entry name" value="NAD(P)-binding Rossmann-like Domain"/>
    <property type="match status" value="1"/>
</dbReference>
<gene>
    <name evidence="3" type="ORF">AN218_33550</name>
</gene>
<proteinExistence type="predicted"/>
<dbReference type="PANTHER" id="PTHR48079:SF6">
    <property type="entry name" value="NAD(P)-BINDING DOMAIN-CONTAINING PROTEIN-RELATED"/>
    <property type="match status" value="1"/>
</dbReference>
<dbReference type="InterPro" id="IPR036291">
    <property type="entry name" value="NAD(P)-bd_dom_sf"/>
</dbReference>
<dbReference type="RefSeq" id="WP_070020806.1">
    <property type="nucleotide sequence ID" value="NZ_LJGW01000727.1"/>
</dbReference>
<dbReference type="PANTHER" id="PTHR48079">
    <property type="entry name" value="PROTEIN YEEZ"/>
    <property type="match status" value="1"/>
</dbReference>
<dbReference type="Pfam" id="PF01370">
    <property type="entry name" value="Epimerase"/>
    <property type="match status" value="1"/>
</dbReference>
<evidence type="ECO:0000256" key="1">
    <source>
        <dbReference type="SAM" id="MobiDB-lite"/>
    </source>
</evidence>
<dbReference type="GO" id="GO:0005737">
    <property type="term" value="C:cytoplasm"/>
    <property type="evidence" value="ECO:0007669"/>
    <property type="project" value="TreeGrafter"/>
</dbReference>
<organism evidence="3 4">
    <name type="scientific">Streptomyces nanshensis</name>
    <dbReference type="NCBI Taxonomy" id="518642"/>
    <lineage>
        <taxon>Bacteria</taxon>
        <taxon>Bacillati</taxon>
        <taxon>Actinomycetota</taxon>
        <taxon>Actinomycetes</taxon>
        <taxon>Kitasatosporales</taxon>
        <taxon>Streptomycetaceae</taxon>
        <taxon>Streptomyces</taxon>
    </lineage>
</organism>